<accession>A0A835R080</accession>
<comment type="caution">
    <text evidence="1">The sequence shown here is derived from an EMBL/GenBank/DDBJ whole genome shotgun (WGS) entry which is preliminary data.</text>
</comment>
<keyword evidence="2" id="KW-1185">Reference proteome</keyword>
<name>A0A835R080_VANPL</name>
<organism evidence="1 2">
    <name type="scientific">Vanilla planifolia</name>
    <name type="common">Vanilla</name>
    <dbReference type="NCBI Taxonomy" id="51239"/>
    <lineage>
        <taxon>Eukaryota</taxon>
        <taxon>Viridiplantae</taxon>
        <taxon>Streptophyta</taxon>
        <taxon>Embryophyta</taxon>
        <taxon>Tracheophyta</taxon>
        <taxon>Spermatophyta</taxon>
        <taxon>Magnoliopsida</taxon>
        <taxon>Liliopsida</taxon>
        <taxon>Asparagales</taxon>
        <taxon>Orchidaceae</taxon>
        <taxon>Vanilloideae</taxon>
        <taxon>Vanilleae</taxon>
        <taxon>Vanilla</taxon>
    </lineage>
</organism>
<reference evidence="1 2" key="1">
    <citation type="journal article" date="2020" name="Nat. Food">
        <title>A phased Vanilla planifolia genome enables genetic improvement of flavour and production.</title>
        <authorList>
            <person name="Hasing T."/>
            <person name="Tang H."/>
            <person name="Brym M."/>
            <person name="Khazi F."/>
            <person name="Huang T."/>
            <person name="Chambers A.H."/>
        </authorList>
    </citation>
    <scope>NUCLEOTIDE SEQUENCE [LARGE SCALE GENOMIC DNA]</scope>
    <source>
        <tissue evidence="1">Leaf</tissue>
    </source>
</reference>
<proteinExistence type="predicted"/>
<dbReference type="AlphaFoldDB" id="A0A835R080"/>
<dbReference type="EMBL" id="JADCNL010000006">
    <property type="protein sequence ID" value="KAG0477027.1"/>
    <property type="molecule type" value="Genomic_DNA"/>
</dbReference>
<evidence type="ECO:0000313" key="1">
    <source>
        <dbReference type="EMBL" id="KAG0477027.1"/>
    </source>
</evidence>
<evidence type="ECO:0000313" key="2">
    <source>
        <dbReference type="Proteomes" id="UP000636800"/>
    </source>
</evidence>
<dbReference type="OrthoDB" id="780613at2759"/>
<sequence>MQNSLLIILFYFLDQAYKVKKVSQFLDYVCMYIALKIVSCFSIKKILKFY</sequence>
<gene>
    <name evidence="1" type="ORF">HPP92_013868</name>
</gene>
<dbReference type="Proteomes" id="UP000636800">
    <property type="component" value="Chromosome 6"/>
</dbReference>
<protein>
    <submittedName>
        <fullName evidence="1">Uncharacterized protein</fullName>
    </submittedName>
</protein>